<dbReference type="RefSeq" id="WP_284206635.1">
    <property type="nucleotide sequence ID" value="NZ_BSSU01000003.1"/>
</dbReference>
<dbReference type="NCBIfam" id="NF011729">
    <property type="entry name" value="PRK15182.1"/>
    <property type="match status" value="1"/>
</dbReference>
<dbReference type="SUPFAM" id="SSF48179">
    <property type="entry name" value="6-phosphogluconate dehydrogenase C-terminal domain-like"/>
    <property type="match status" value="1"/>
</dbReference>
<evidence type="ECO:0000256" key="1">
    <source>
        <dbReference type="ARBA" id="ARBA00006601"/>
    </source>
</evidence>
<dbReference type="Gene3D" id="3.40.50.720">
    <property type="entry name" value="NAD(P)-binding Rossmann-like Domain"/>
    <property type="match status" value="2"/>
</dbReference>
<dbReference type="PANTHER" id="PTHR43491:SF2">
    <property type="entry name" value="UDP-N-ACETYL-D-MANNOSAMINE DEHYDROGENASE"/>
    <property type="match status" value="1"/>
</dbReference>
<dbReference type="NCBIfam" id="TIGR03026">
    <property type="entry name" value="NDP-sugDHase"/>
    <property type="match status" value="1"/>
</dbReference>
<dbReference type="Pfam" id="PF00984">
    <property type="entry name" value="UDPG_MGDP_dh"/>
    <property type="match status" value="1"/>
</dbReference>
<evidence type="ECO:0000313" key="6">
    <source>
        <dbReference type="EMBL" id="GLX81314.1"/>
    </source>
</evidence>
<dbReference type="InterPro" id="IPR008927">
    <property type="entry name" value="6-PGluconate_DH-like_C_sf"/>
</dbReference>
<dbReference type="SUPFAM" id="SSF52413">
    <property type="entry name" value="UDP-glucose/GDP-mannose dehydrogenase C-terminal domain"/>
    <property type="match status" value="1"/>
</dbReference>
<proteinExistence type="inferred from homology"/>
<evidence type="ECO:0000259" key="5">
    <source>
        <dbReference type="SMART" id="SM00984"/>
    </source>
</evidence>
<reference evidence="6 7" key="1">
    <citation type="submission" date="2023-03" db="EMBL/GenBank/DDBJ databases">
        <title>Draft genome sequence of Thalassotalea eurytherma JCM 18482T.</title>
        <authorList>
            <person name="Sawabe T."/>
        </authorList>
    </citation>
    <scope>NUCLEOTIDE SEQUENCE [LARGE SCALE GENOMIC DNA]</scope>
    <source>
        <strain evidence="6 7">JCM 18482</strain>
    </source>
</reference>
<dbReference type="InterPro" id="IPR017476">
    <property type="entry name" value="UDP-Glc/GDP-Man"/>
</dbReference>
<comment type="similarity">
    <text evidence="1 4">Belongs to the UDP-glucose/GDP-mannose dehydrogenase family.</text>
</comment>
<keyword evidence="3" id="KW-0520">NAD</keyword>
<dbReference type="Pfam" id="PF03721">
    <property type="entry name" value="UDPG_MGDP_dh_N"/>
    <property type="match status" value="1"/>
</dbReference>
<sequence>MSKTINDLKIGVIGLGYVGLPLAVEFGKKYSTIGFDINSKRVDDLKAGEDFTLEVSKEELAESPHIQYSCNVEDLASCNFYIVTVPTPIDEHKQPDLTPLIKASQMLGKVVTKGDVIVYESTVYPGATEEACLPEVEKVSGLTFNTDFYAGYSPERINPGDKEHRVTNILKVTSGSTDEIAEFIDSVYASIITAGTYKASSIKVAEAAKVIENTQRDLNIALVNELAVIFNKLGIDTEEVLKAAGTKWNFLPFRPGLVGGHCIGVDPYYLTHKAQANGYNPEVILAGRRINDGMGQYVVSQLTKAMIKKRIQVHGANVLVLGLTFKENCPDVRNTKVVDILSELADYDINAHVYDPWVNPEEAMHEYGVELIEQPKKNTYDAVIFAVAHNEFKVMSTSEIKSLMKSEHIIYDLKYMVDQEVSDLRL</sequence>
<evidence type="ECO:0000256" key="3">
    <source>
        <dbReference type="ARBA" id="ARBA00023027"/>
    </source>
</evidence>
<name>A0ABQ6H091_9GAMM</name>
<protein>
    <submittedName>
        <fullName evidence="6">UDP-N-acetyl-d-glucosamine 6-dehydrogenase WbpA</fullName>
    </submittedName>
</protein>
<keyword evidence="7" id="KW-1185">Reference proteome</keyword>
<dbReference type="Pfam" id="PF03720">
    <property type="entry name" value="UDPG_MGDP_dh_C"/>
    <property type="match status" value="1"/>
</dbReference>
<dbReference type="EMBL" id="BSSU01000003">
    <property type="protein sequence ID" value="GLX81314.1"/>
    <property type="molecule type" value="Genomic_DNA"/>
</dbReference>
<dbReference type="SUPFAM" id="SSF51735">
    <property type="entry name" value="NAD(P)-binding Rossmann-fold domains"/>
    <property type="match status" value="1"/>
</dbReference>
<evidence type="ECO:0000256" key="4">
    <source>
        <dbReference type="PIRNR" id="PIRNR000124"/>
    </source>
</evidence>
<dbReference type="InterPro" id="IPR001732">
    <property type="entry name" value="UDP-Glc/GDP-Man_DH_N"/>
</dbReference>
<gene>
    <name evidence="6" type="primary">wbpA</name>
    <name evidence="6" type="ORF">theurythT_07660</name>
</gene>
<accession>A0ABQ6H091</accession>
<dbReference type="Proteomes" id="UP001157133">
    <property type="component" value="Unassembled WGS sequence"/>
</dbReference>
<dbReference type="InterPro" id="IPR036220">
    <property type="entry name" value="UDP-Glc/GDP-Man_DH_C_sf"/>
</dbReference>
<evidence type="ECO:0000313" key="7">
    <source>
        <dbReference type="Proteomes" id="UP001157133"/>
    </source>
</evidence>
<dbReference type="SMART" id="SM00984">
    <property type="entry name" value="UDPG_MGDP_dh_C"/>
    <property type="match status" value="1"/>
</dbReference>
<dbReference type="PIRSF" id="PIRSF500136">
    <property type="entry name" value="UDP_ManNAc_DH"/>
    <property type="match status" value="1"/>
</dbReference>
<organism evidence="6 7">
    <name type="scientific">Thalassotalea eurytherma</name>
    <dbReference type="NCBI Taxonomy" id="1144278"/>
    <lineage>
        <taxon>Bacteria</taxon>
        <taxon>Pseudomonadati</taxon>
        <taxon>Pseudomonadota</taxon>
        <taxon>Gammaproteobacteria</taxon>
        <taxon>Alteromonadales</taxon>
        <taxon>Colwelliaceae</taxon>
        <taxon>Thalassotalea</taxon>
    </lineage>
</organism>
<dbReference type="InterPro" id="IPR014027">
    <property type="entry name" value="UDP-Glc/GDP-Man_DH_C"/>
</dbReference>
<comment type="caution">
    <text evidence="6">The sequence shown here is derived from an EMBL/GenBank/DDBJ whole genome shotgun (WGS) entry which is preliminary data.</text>
</comment>
<dbReference type="InterPro" id="IPR028359">
    <property type="entry name" value="UDP_ManNAc/GlcNAc_DH"/>
</dbReference>
<dbReference type="InterPro" id="IPR014026">
    <property type="entry name" value="UDP-Glc/GDP-Man_DH_dimer"/>
</dbReference>
<dbReference type="InterPro" id="IPR036291">
    <property type="entry name" value="NAD(P)-bd_dom_sf"/>
</dbReference>
<evidence type="ECO:0000256" key="2">
    <source>
        <dbReference type="ARBA" id="ARBA00023002"/>
    </source>
</evidence>
<feature type="domain" description="UDP-glucose/GDP-mannose dehydrogenase C-terminal" evidence="5">
    <location>
        <begin position="319"/>
        <end position="419"/>
    </location>
</feature>
<dbReference type="PANTHER" id="PTHR43491">
    <property type="entry name" value="UDP-N-ACETYL-D-MANNOSAMINE DEHYDROGENASE"/>
    <property type="match status" value="1"/>
</dbReference>
<dbReference type="PIRSF" id="PIRSF000124">
    <property type="entry name" value="UDPglc_GDPman_dh"/>
    <property type="match status" value="1"/>
</dbReference>
<keyword evidence="2" id="KW-0560">Oxidoreductase</keyword>